<keyword evidence="1" id="KW-1133">Transmembrane helix</keyword>
<organism evidence="2 3">
    <name type="scientific">Mesorhizobium hungaricum</name>
    <dbReference type="NCBI Taxonomy" id="1566387"/>
    <lineage>
        <taxon>Bacteria</taxon>
        <taxon>Pseudomonadati</taxon>
        <taxon>Pseudomonadota</taxon>
        <taxon>Alphaproteobacteria</taxon>
        <taxon>Hyphomicrobiales</taxon>
        <taxon>Phyllobacteriaceae</taxon>
        <taxon>Mesorhizobium</taxon>
    </lineage>
</organism>
<dbReference type="InterPro" id="IPR046087">
    <property type="entry name" value="DUF6105"/>
</dbReference>
<dbReference type="EMBL" id="MDEO01000032">
    <property type="protein sequence ID" value="OCX17730.1"/>
    <property type="molecule type" value="Genomic_DNA"/>
</dbReference>
<sequence length="113" mass="12919">MRTLLLLWITPLVLFWGWYFLSLNDMNFGYVMLSRQLHDMVFQLYGEILGIDPAIIPGMVARACVFDSFLVAGIIAFRRRKKIAAWWRGRAAARDSAKRVSSMLEGGPRLPAE</sequence>
<dbReference type="Pfam" id="PF19600">
    <property type="entry name" value="DUF6105"/>
    <property type="match status" value="1"/>
</dbReference>
<reference evidence="2 3" key="1">
    <citation type="submission" date="2016-08" db="EMBL/GenBank/DDBJ databases">
        <title>Whole genome sequence of Mesorhizobium sp. strain UASWS1009 isolated from industrial sewage.</title>
        <authorList>
            <person name="Crovadore J."/>
            <person name="Calmin G."/>
            <person name="Chablais R."/>
            <person name="Cochard B."/>
            <person name="Lefort F."/>
        </authorList>
    </citation>
    <scope>NUCLEOTIDE SEQUENCE [LARGE SCALE GENOMIC DNA]</scope>
    <source>
        <strain evidence="2 3">UASWS1009</strain>
    </source>
</reference>
<dbReference type="OrthoDB" id="7906687at2"/>
<comment type="caution">
    <text evidence="2">The sequence shown here is derived from an EMBL/GenBank/DDBJ whole genome shotgun (WGS) entry which is preliminary data.</text>
</comment>
<dbReference type="RefSeq" id="WP_024924130.1">
    <property type="nucleotide sequence ID" value="NZ_MDEO01000032.1"/>
</dbReference>
<keyword evidence="1" id="KW-0812">Transmembrane</keyword>
<proteinExistence type="predicted"/>
<keyword evidence="1" id="KW-0472">Membrane</keyword>
<accession>A0A1C2DSI6</accession>
<evidence type="ECO:0000313" key="2">
    <source>
        <dbReference type="EMBL" id="OCX17730.1"/>
    </source>
</evidence>
<evidence type="ECO:0000313" key="3">
    <source>
        <dbReference type="Proteomes" id="UP000094412"/>
    </source>
</evidence>
<evidence type="ECO:0000256" key="1">
    <source>
        <dbReference type="SAM" id="Phobius"/>
    </source>
</evidence>
<gene>
    <name evidence="2" type="ORF">QV13_13425</name>
</gene>
<feature type="transmembrane region" description="Helical" evidence="1">
    <location>
        <begin position="54"/>
        <end position="77"/>
    </location>
</feature>
<keyword evidence="3" id="KW-1185">Reference proteome</keyword>
<protein>
    <submittedName>
        <fullName evidence="2">Uncharacterized protein</fullName>
    </submittedName>
</protein>
<dbReference type="AlphaFoldDB" id="A0A1C2DSI6"/>
<dbReference type="Proteomes" id="UP000094412">
    <property type="component" value="Unassembled WGS sequence"/>
</dbReference>
<name>A0A1C2DSI6_9HYPH</name>